<feature type="compositionally biased region" description="Basic and acidic residues" evidence="1">
    <location>
        <begin position="268"/>
        <end position="279"/>
    </location>
</feature>
<feature type="compositionally biased region" description="Polar residues" evidence="1">
    <location>
        <begin position="250"/>
        <end position="260"/>
    </location>
</feature>
<comment type="caution">
    <text evidence="3">The sequence shown here is derived from an EMBL/GenBank/DDBJ whole genome shotgun (WGS) entry which is preliminary data.</text>
</comment>
<dbReference type="OrthoDB" id="1496247at2"/>
<organism evidence="3 4">
    <name type="scientific">Neolewinella litorea</name>
    <dbReference type="NCBI Taxonomy" id="2562452"/>
    <lineage>
        <taxon>Bacteria</taxon>
        <taxon>Pseudomonadati</taxon>
        <taxon>Bacteroidota</taxon>
        <taxon>Saprospiria</taxon>
        <taxon>Saprospirales</taxon>
        <taxon>Lewinellaceae</taxon>
        <taxon>Neolewinella</taxon>
    </lineage>
</organism>
<accession>A0A4S4NNF0</accession>
<name>A0A4S4NNF0_9BACT</name>
<sequence>MLKQKIYFAAVSLFALLLVSTSAQAQYDDMYYDPDNFRSTEVARDFSEDSYDRADRDDRRYSSSEDDEYYDYYYTSRIRRFNRPYYGFGYYDPVYVDVAYYDPFFRPAGTTVLIYNSFGNVYDPRFSPWGGAYRGWNRGFAGAYGFNDPFLYGRAYNPGFGRRSLYGNPFGYGNPYAYGAYGNLGGVYGAGAGYYCPPAWSGGNTYAVPNSINDRPVSNTPRAATTSIADRVERARRNSAVTPRSADGRTIQSSSRTGENTRAVGRTRTTDDTRIDRTRTTVQPRSTTPQRAVPQRATRPDNRTYTPSRSTTPTRSATPSRSGNSRNYTPSRSATPERNYTPSRSAAPSRSVTPSRSASPARSVSPSRGSSSGAGRSAAPSRRGGGGEE</sequence>
<evidence type="ECO:0000256" key="1">
    <source>
        <dbReference type="SAM" id="MobiDB-lite"/>
    </source>
</evidence>
<feature type="compositionally biased region" description="Polar residues" evidence="1">
    <location>
        <begin position="212"/>
        <end position="228"/>
    </location>
</feature>
<feature type="region of interest" description="Disordered" evidence="1">
    <location>
        <begin position="212"/>
        <end position="389"/>
    </location>
</feature>
<feature type="compositionally biased region" description="Low complexity" evidence="1">
    <location>
        <begin position="306"/>
        <end position="322"/>
    </location>
</feature>
<feature type="compositionally biased region" description="Low complexity" evidence="1">
    <location>
        <begin position="341"/>
        <end position="382"/>
    </location>
</feature>
<feature type="compositionally biased region" description="Polar residues" evidence="1">
    <location>
        <begin position="323"/>
        <end position="340"/>
    </location>
</feature>
<protein>
    <submittedName>
        <fullName evidence="3">Uncharacterized protein</fullName>
    </submittedName>
</protein>
<keyword evidence="4" id="KW-1185">Reference proteome</keyword>
<gene>
    <name evidence="3" type="ORF">E4021_13790</name>
</gene>
<dbReference type="EMBL" id="SRSF01000006">
    <property type="protein sequence ID" value="THH37760.1"/>
    <property type="molecule type" value="Genomic_DNA"/>
</dbReference>
<proteinExistence type="predicted"/>
<feature type="signal peptide" evidence="2">
    <location>
        <begin position="1"/>
        <end position="25"/>
    </location>
</feature>
<evidence type="ECO:0000313" key="3">
    <source>
        <dbReference type="EMBL" id="THH37760.1"/>
    </source>
</evidence>
<dbReference type="RefSeq" id="WP_136459952.1">
    <property type="nucleotide sequence ID" value="NZ_SRSF01000006.1"/>
</dbReference>
<reference evidence="3 4" key="1">
    <citation type="submission" date="2019-04" db="EMBL/GenBank/DDBJ databases">
        <title>Lewinella litorea sp. nov., isolated from a marine sand.</title>
        <authorList>
            <person name="Yoon J.-H."/>
        </authorList>
    </citation>
    <scope>NUCLEOTIDE SEQUENCE [LARGE SCALE GENOMIC DNA]</scope>
    <source>
        <strain evidence="3 4">HSMS-39</strain>
    </source>
</reference>
<feature type="chain" id="PRO_5020672627" evidence="2">
    <location>
        <begin position="26"/>
        <end position="389"/>
    </location>
</feature>
<keyword evidence="2" id="KW-0732">Signal</keyword>
<evidence type="ECO:0000256" key="2">
    <source>
        <dbReference type="SAM" id="SignalP"/>
    </source>
</evidence>
<dbReference type="AlphaFoldDB" id="A0A4S4NNF0"/>
<evidence type="ECO:0000313" key="4">
    <source>
        <dbReference type="Proteomes" id="UP000308528"/>
    </source>
</evidence>
<dbReference type="Proteomes" id="UP000308528">
    <property type="component" value="Unassembled WGS sequence"/>
</dbReference>